<evidence type="ECO:0000313" key="1">
    <source>
        <dbReference type="EMBL" id="GGB62958.1"/>
    </source>
</evidence>
<accession>A0A9W5X885</accession>
<dbReference type="Proteomes" id="UP000621492">
    <property type="component" value="Unassembled WGS sequence"/>
</dbReference>
<name>A0A9W5X885_9BACI</name>
<protein>
    <submittedName>
        <fullName evidence="1">Uncharacterized protein</fullName>
    </submittedName>
</protein>
<keyword evidence="2" id="KW-1185">Reference proteome</keyword>
<reference evidence="1" key="2">
    <citation type="submission" date="2020-09" db="EMBL/GenBank/DDBJ databases">
        <authorList>
            <person name="Sun Q."/>
            <person name="Zhou Y."/>
        </authorList>
    </citation>
    <scope>NUCLEOTIDE SEQUENCE</scope>
    <source>
        <strain evidence="1">CGMCC 1.15454</strain>
    </source>
</reference>
<evidence type="ECO:0000313" key="2">
    <source>
        <dbReference type="Proteomes" id="UP000621492"/>
    </source>
</evidence>
<gene>
    <name evidence="1" type="ORF">GCM10011409_45110</name>
</gene>
<comment type="caution">
    <text evidence="1">The sequence shown here is derived from an EMBL/GenBank/DDBJ whole genome shotgun (WGS) entry which is preliminary data.</text>
</comment>
<organism evidence="1 2">
    <name type="scientific">Lentibacillus populi</name>
    <dbReference type="NCBI Taxonomy" id="1827502"/>
    <lineage>
        <taxon>Bacteria</taxon>
        <taxon>Bacillati</taxon>
        <taxon>Bacillota</taxon>
        <taxon>Bacilli</taxon>
        <taxon>Bacillales</taxon>
        <taxon>Bacillaceae</taxon>
        <taxon>Lentibacillus</taxon>
    </lineage>
</organism>
<dbReference type="AlphaFoldDB" id="A0A9W5X885"/>
<sequence>MVVRLNIDSYVNHLQKIRGLRNGTFNIRLRAIRTLFGFLYRKLVNEIIEFTTKGSEQMTPSMLNLSKQNTLYVNEIEDVRILPFPKME</sequence>
<dbReference type="EMBL" id="BMJD01000081">
    <property type="protein sequence ID" value="GGB62958.1"/>
    <property type="molecule type" value="Genomic_DNA"/>
</dbReference>
<reference evidence="1" key="1">
    <citation type="journal article" date="2014" name="Int. J. Syst. Evol. Microbiol.">
        <title>Complete genome sequence of Corynebacterium casei LMG S-19264T (=DSM 44701T), isolated from a smear-ripened cheese.</title>
        <authorList>
            <consortium name="US DOE Joint Genome Institute (JGI-PGF)"/>
            <person name="Walter F."/>
            <person name="Albersmeier A."/>
            <person name="Kalinowski J."/>
            <person name="Ruckert C."/>
        </authorList>
    </citation>
    <scope>NUCLEOTIDE SEQUENCE</scope>
    <source>
        <strain evidence="1">CGMCC 1.15454</strain>
    </source>
</reference>
<proteinExistence type="predicted"/>